<dbReference type="PATRIC" id="fig|1126833.4.peg.1455"/>
<dbReference type="Gene3D" id="3.40.50.720">
    <property type="entry name" value="NAD(P)-binding Rossmann-like Domain"/>
    <property type="match status" value="1"/>
</dbReference>
<dbReference type="PANTHER" id="PTHR43377:SF1">
    <property type="entry name" value="BILIVERDIN REDUCTASE A"/>
    <property type="match status" value="1"/>
</dbReference>
<dbReference type="Pfam" id="PF22725">
    <property type="entry name" value="GFO_IDH_MocA_C3"/>
    <property type="match status" value="1"/>
</dbReference>
<dbReference type="SUPFAM" id="SSF51735">
    <property type="entry name" value="NAD(P)-binding Rossmann-fold domains"/>
    <property type="match status" value="1"/>
</dbReference>
<dbReference type="InterPro" id="IPR055170">
    <property type="entry name" value="GFO_IDH_MocA-like_dom"/>
</dbReference>
<keyword evidence="4" id="KW-1185">Reference proteome</keyword>
<dbReference type="InterPro" id="IPR036291">
    <property type="entry name" value="NAD(P)-bd_dom_sf"/>
</dbReference>
<dbReference type="STRING" id="1126833.VN24_06680"/>
<evidence type="ECO:0000313" key="4">
    <source>
        <dbReference type="Proteomes" id="UP000032633"/>
    </source>
</evidence>
<organism evidence="3 4">
    <name type="scientific">Paenibacillus beijingensis</name>
    <dbReference type="NCBI Taxonomy" id="1126833"/>
    <lineage>
        <taxon>Bacteria</taxon>
        <taxon>Bacillati</taxon>
        <taxon>Bacillota</taxon>
        <taxon>Bacilli</taxon>
        <taxon>Bacillales</taxon>
        <taxon>Paenibacillaceae</taxon>
        <taxon>Paenibacillus</taxon>
    </lineage>
</organism>
<dbReference type="EMBL" id="CP011058">
    <property type="protein sequence ID" value="AJY74322.1"/>
    <property type="molecule type" value="Genomic_DNA"/>
</dbReference>
<dbReference type="HOGENOM" id="CLU_023194_1_2_9"/>
<dbReference type="SUPFAM" id="SSF55347">
    <property type="entry name" value="Glyceraldehyde-3-phosphate dehydrogenase-like, C-terminal domain"/>
    <property type="match status" value="1"/>
</dbReference>
<dbReference type="RefSeq" id="WP_045669758.1">
    <property type="nucleotide sequence ID" value="NZ_CP011058.1"/>
</dbReference>
<evidence type="ECO:0000259" key="1">
    <source>
        <dbReference type="Pfam" id="PF01408"/>
    </source>
</evidence>
<dbReference type="Pfam" id="PF01408">
    <property type="entry name" value="GFO_IDH_MocA"/>
    <property type="match status" value="1"/>
</dbReference>
<dbReference type="InterPro" id="IPR051450">
    <property type="entry name" value="Gfo/Idh/MocA_Oxidoreductases"/>
</dbReference>
<dbReference type="Proteomes" id="UP000032633">
    <property type="component" value="Chromosome"/>
</dbReference>
<dbReference type="KEGG" id="pbj:VN24_06680"/>
<evidence type="ECO:0000313" key="3">
    <source>
        <dbReference type="EMBL" id="AJY74322.1"/>
    </source>
</evidence>
<protein>
    <submittedName>
        <fullName evidence="3">Oxidoreductase</fullName>
    </submittedName>
</protein>
<name>A0A0D5NH78_9BACL</name>
<dbReference type="OrthoDB" id="9815825at2"/>
<evidence type="ECO:0000259" key="2">
    <source>
        <dbReference type="Pfam" id="PF22725"/>
    </source>
</evidence>
<dbReference type="PANTHER" id="PTHR43377">
    <property type="entry name" value="BILIVERDIN REDUCTASE A"/>
    <property type="match status" value="1"/>
</dbReference>
<reference evidence="3 4" key="1">
    <citation type="journal article" date="2015" name="J. Biotechnol.">
        <title>Complete genome sequence of Paenibacillus beijingensis 7188(T) (=DSM 24997(T)), a novel rhizobacterium from jujube garden soil.</title>
        <authorList>
            <person name="Kwak Y."/>
            <person name="Shin J.H."/>
        </authorList>
    </citation>
    <scope>NUCLEOTIDE SEQUENCE [LARGE SCALE GENOMIC DNA]</scope>
    <source>
        <strain evidence="3 4">DSM 24997</strain>
    </source>
</reference>
<proteinExistence type="predicted"/>
<dbReference type="GO" id="GO:0000166">
    <property type="term" value="F:nucleotide binding"/>
    <property type="evidence" value="ECO:0007669"/>
    <property type="project" value="InterPro"/>
</dbReference>
<sequence length="320" mass="35118">MNKLKIGFIGVGGIAKVHAGQLQALEDVEIAAIADPNELAVRQFADTFKVRDVRSYRSHIDMLKDGGLDAVVICSPHTLHFAQSTDALSAGCDVLIEKPMTCTSEEAERLIQLADENGRLLQVSYQRHFQPEFIYIREAITSGVLGKLTSVNATLYQDWKVSQTGTWRQNPALSGGGMLMDSGSHIIDVLLWTTGELTPLEVKATLDNHGAPVEIDSFTGIRFAEGVVAALNIVGHVPGYREFYSFCGDQGVLYLDNGRIEIYRYDGTVIRPDLPEKTTNSDQSFVDALRGKQEIPVPGAYALQVVRLTEAIYRSAGYQP</sequence>
<reference evidence="4" key="2">
    <citation type="submission" date="2015-03" db="EMBL/GenBank/DDBJ databases">
        <title>Genome sequence of Paenibacillus beijingensis strain DSM 24997T.</title>
        <authorList>
            <person name="Kwak Y."/>
            <person name="Shin J.-H."/>
        </authorList>
    </citation>
    <scope>NUCLEOTIDE SEQUENCE [LARGE SCALE GENOMIC DNA]</scope>
    <source>
        <strain evidence="4">DSM 24997</strain>
    </source>
</reference>
<feature type="domain" description="GFO/IDH/MocA-like oxidoreductase" evidence="2">
    <location>
        <begin position="134"/>
        <end position="253"/>
    </location>
</feature>
<accession>A0A0D5NH78</accession>
<feature type="domain" description="Gfo/Idh/MocA-like oxidoreductase N-terminal" evidence="1">
    <location>
        <begin position="4"/>
        <end position="125"/>
    </location>
</feature>
<dbReference type="Gene3D" id="3.30.360.10">
    <property type="entry name" value="Dihydrodipicolinate Reductase, domain 2"/>
    <property type="match status" value="1"/>
</dbReference>
<gene>
    <name evidence="3" type="ORF">VN24_06680</name>
</gene>
<dbReference type="AlphaFoldDB" id="A0A0D5NH78"/>
<dbReference type="InterPro" id="IPR000683">
    <property type="entry name" value="Gfo/Idh/MocA-like_OxRdtase_N"/>
</dbReference>